<comment type="function">
    <text evidence="1">Intramembrane-cleaving aspartic protease (I-CLiP) that cleaves type II membrane signal peptides in the hydrophobic plane of the membrane.</text>
</comment>
<sequence>MAASYTILFFLLCSLSTAFCAASDSSSACRTAAQEVIIRIWVNGTEGENIQGLGALFGGTLPVHEKEGIRLPAIIPQPVDCCSNLSSELSGSIAVCQRGVCDFSTKAEVAQSGGASGMLVINSEADGLPVMDCPHTKTLNISIPSVVVTKSDGEVLSKALAGGSSVELLLYAPVRPVLDMSVLFLWFMAVGTVTCASLWKGLTVCDKIEGSYSQLSQKESSETDEDDEEVVEINVMSAVVFVITASTFLLLLYYFMSSWFVWLLIVLFCIGGIQGMHNCVVSLVLSKWRNLGKRKVNVPVFGNVSIFSLIVLVCCFAFTVFWAAHRKASYSWIGQDILGIFLIITVLQLAQLPNIKVATVLLCCAFLYDIFWVFLSPEIFGNSVMIAVAEGDNSGGESIPMLLRVPRFFDPFGGYNMIGFGDLVFPGLLVAFSLRYDNEKKKGLANGYFLWLIAGYGLGLLFTYLALYLMNGQGQPALLYLVPCTLGTIVILGWVRGELKDLWNYNVEDQSPTNNSSGRSSTDKVDGVSETNDIEVQSPLSM</sequence>
<dbReference type="GO" id="GO:0030660">
    <property type="term" value="C:Golgi-associated vesicle membrane"/>
    <property type="evidence" value="ECO:0007669"/>
    <property type="project" value="TreeGrafter"/>
</dbReference>
<dbReference type="GO" id="GO:0042500">
    <property type="term" value="F:aspartic endopeptidase activity, intramembrane cleaving"/>
    <property type="evidence" value="ECO:0007669"/>
    <property type="project" value="InterPro"/>
</dbReference>
<keyword evidence="5 13" id="KW-0812">Transmembrane</keyword>
<feature type="region of interest" description="Disordered" evidence="12">
    <location>
        <begin position="510"/>
        <end position="542"/>
    </location>
</feature>
<feature type="transmembrane region" description="Helical" evidence="13">
    <location>
        <begin position="330"/>
        <end position="350"/>
    </location>
</feature>
<evidence type="ECO:0000256" key="1">
    <source>
        <dbReference type="ARBA" id="ARBA00003012"/>
    </source>
</evidence>
<feature type="transmembrane region" description="Helical" evidence="13">
    <location>
        <begin position="235"/>
        <end position="255"/>
    </location>
</feature>
<evidence type="ECO:0000256" key="10">
    <source>
        <dbReference type="ARBA" id="ARBA00023136"/>
    </source>
</evidence>
<accession>A0AAF1BAJ2</accession>
<feature type="transmembrane region" description="Helical" evidence="13">
    <location>
        <begin position="412"/>
        <end position="436"/>
    </location>
</feature>
<evidence type="ECO:0000256" key="13">
    <source>
        <dbReference type="SAM" id="Phobius"/>
    </source>
</evidence>
<dbReference type="InterPro" id="IPR007369">
    <property type="entry name" value="Peptidase_A22B_SPP"/>
</dbReference>
<dbReference type="GO" id="GO:0098554">
    <property type="term" value="C:cytoplasmic side of endoplasmic reticulum membrane"/>
    <property type="evidence" value="ECO:0007669"/>
    <property type="project" value="TreeGrafter"/>
</dbReference>
<comment type="subcellular location">
    <subcellularLocation>
        <location evidence="2">Endosome membrane</location>
        <topology evidence="2">Multi-pass membrane protein</topology>
    </subcellularLocation>
</comment>
<evidence type="ECO:0000313" key="17">
    <source>
        <dbReference type="Proteomes" id="UP000077755"/>
    </source>
</evidence>
<evidence type="ECO:0000259" key="15">
    <source>
        <dbReference type="Pfam" id="PF02225"/>
    </source>
</evidence>
<dbReference type="Pfam" id="PF02225">
    <property type="entry name" value="PA"/>
    <property type="match status" value="1"/>
</dbReference>
<evidence type="ECO:0000256" key="12">
    <source>
        <dbReference type="SAM" id="MobiDB-lite"/>
    </source>
</evidence>
<feature type="compositionally biased region" description="Polar residues" evidence="12">
    <location>
        <begin position="529"/>
        <end position="542"/>
    </location>
</feature>
<name>A0AAF1BAJ2_DAUCS</name>
<dbReference type="EMBL" id="CP093350">
    <property type="protein sequence ID" value="WOH12484.1"/>
    <property type="molecule type" value="Genomic_DNA"/>
</dbReference>
<evidence type="ECO:0000256" key="4">
    <source>
        <dbReference type="ARBA" id="ARBA00022670"/>
    </source>
</evidence>
<protein>
    <recommendedName>
        <fullName evidence="15">PA domain-containing protein</fullName>
    </recommendedName>
</protein>
<reference evidence="16" key="1">
    <citation type="journal article" date="2016" name="Nat. Genet.">
        <title>A high-quality carrot genome assembly provides new insights into carotenoid accumulation and asterid genome evolution.</title>
        <authorList>
            <person name="Iorizzo M."/>
            <person name="Ellison S."/>
            <person name="Senalik D."/>
            <person name="Zeng P."/>
            <person name="Satapoomin P."/>
            <person name="Huang J."/>
            <person name="Bowman M."/>
            <person name="Iovene M."/>
            <person name="Sanseverino W."/>
            <person name="Cavagnaro P."/>
            <person name="Yildiz M."/>
            <person name="Macko-Podgorni A."/>
            <person name="Moranska E."/>
            <person name="Grzebelus E."/>
            <person name="Grzebelus D."/>
            <person name="Ashrafi H."/>
            <person name="Zheng Z."/>
            <person name="Cheng S."/>
            <person name="Spooner D."/>
            <person name="Van Deynze A."/>
            <person name="Simon P."/>
        </authorList>
    </citation>
    <scope>NUCLEOTIDE SEQUENCE</scope>
    <source>
        <tissue evidence="16">Leaf</tissue>
    </source>
</reference>
<dbReference type="InterPro" id="IPR006639">
    <property type="entry name" value="Preselin/SPP"/>
</dbReference>
<keyword evidence="9 13" id="KW-1133">Transmembrane helix</keyword>
<feature type="transmembrane region" description="Helical" evidence="13">
    <location>
        <begin position="357"/>
        <end position="375"/>
    </location>
</feature>
<keyword evidence="8" id="KW-0378">Hydrolase</keyword>
<dbReference type="InterPro" id="IPR046450">
    <property type="entry name" value="PA_dom_sf"/>
</dbReference>
<dbReference type="Proteomes" id="UP000077755">
    <property type="component" value="Chromosome 8"/>
</dbReference>
<dbReference type="SUPFAM" id="SSF52025">
    <property type="entry name" value="PA domain"/>
    <property type="match status" value="1"/>
</dbReference>
<reference evidence="16" key="2">
    <citation type="submission" date="2022-03" db="EMBL/GenBank/DDBJ databases">
        <title>Draft title - Genomic analysis of global carrot germplasm unveils the trajectory of domestication and the origin of high carotenoid orange carrot.</title>
        <authorList>
            <person name="Iorizzo M."/>
            <person name="Ellison S."/>
            <person name="Senalik D."/>
            <person name="Macko-Podgorni A."/>
            <person name="Grzebelus D."/>
            <person name="Bostan H."/>
            <person name="Rolling W."/>
            <person name="Curaba J."/>
            <person name="Simon P."/>
        </authorList>
    </citation>
    <scope>NUCLEOTIDE SEQUENCE</scope>
    <source>
        <tissue evidence="16">Leaf</tissue>
    </source>
</reference>
<comment type="similarity">
    <text evidence="3">Belongs to the peptidase A22B family.</text>
</comment>
<feature type="transmembrane region" description="Helical" evidence="13">
    <location>
        <begin position="448"/>
        <end position="471"/>
    </location>
</feature>
<evidence type="ECO:0000256" key="9">
    <source>
        <dbReference type="ARBA" id="ARBA00022989"/>
    </source>
</evidence>
<organism evidence="16 17">
    <name type="scientific">Daucus carota subsp. sativus</name>
    <name type="common">Carrot</name>
    <dbReference type="NCBI Taxonomy" id="79200"/>
    <lineage>
        <taxon>Eukaryota</taxon>
        <taxon>Viridiplantae</taxon>
        <taxon>Streptophyta</taxon>
        <taxon>Embryophyta</taxon>
        <taxon>Tracheophyta</taxon>
        <taxon>Spermatophyta</taxon>
        <taxon>Magnoliopsida</taxon>
        <taxon>eudicotyledons</taxon>
        <taxon>Gunneridae</taxon>
        <taxon>Pentapetalae</taxon>
        <taxon>asterids</taxon>
        <taxon>campanulids</taxon>
        <taxon>Apiales</taxon>
        <taxon>Apiaceae</taxon>
        <taxon>Apioideae</taxon>
        <taxon>Scandiceae</taxon>
        <taxon>Daucinae</taxon>
        <taxon>Daucus</taxon>
        <taxon>Daucus sect. Daucus</taxon>
    </lineage>
</organism>
<evidence type="ECO:0000313" key="16">
    <source>
        <dbReference type="EMBL" id="WOH12484.1"/>
    </source>
</evidence>
<dbReference type="FunFam" id="3.50.30.30:FF:000007">
    <property type="entry name" value="Signal peptide peptidase-like 3"/>
    <property type="match status" value="1"/>
</dbReference>
<feature type="transmembrane region" description="Helical" evidence="13">
    <location>
        <begin position="180"/>
        <end position="199"/>
    </location>
</feature>
<evidence type="ECO:0000256" key="3">
    <source>
        <dbReference type="ARBA" id="ARBA00006859"/>
    </source>
</evidence>
<dbReference type="InterPro" id="IPR003137">
    <property type="entry name" value="PA_domain"/>
</dbReference>
<dbReference type="SMART" id="SM00730">
    <property type="entry name" value="PSN"/>
    <property type="match status" value="1"/>
</dbReference>
<keyword evidence="10 13" id="KW-0472">Membrane</keyword>
<feature type="signal peptide" evidence="14">
    <location>
        <begin position="1"/>
        <end position="22"/>
    </location>
</feature>
<dbReference type="PANTHER" id="PTHR12174:SF90">
    <property type="entry name" value="SIGNAL PEPTIDE PEPTIDASE-LIKE 3"/>
    <property type="match status" value="1"/>
</dbReference>
<dbReference type="GO" id="GO:0005765">
    <property type="term" value="C:lysosomal membrane"/>
    <property type="evidence" value="ECO:0007669"/>
    <property type="project" value="TreeGrafter"/>
</dbReference>
<gene>
    <name evidence="16" type="ORF">DCAR_0831988</name>
</gene>
<evidence type="ECO:0000256" key="14">
    <source>
        <dbReference type="SAM" id="SignalP"/>
    </source>
</evidence>
<feature type="transmembrane region" description="Helical" evidence="13">
    <location>
        <begin position="261"/>
        <end position="286"/>
    </location>
</feature>
<proteinExistence type="inferred from homology"/>
<dbReference type="GO" id="GO:0033619">
    <property type="term" value="P:membrane protein proteolysis"/>
    <property type="evidence" value="ECO:0007669"/>
    <property type="project" value="TreeGrafter"/>
</dbReference>
<keyword evidence="11" id="KW-0325">Glycoprotein</keyword>
<dbReference type="Pfam" id="PF04258">
    <property type="entry name" value="Peptidase_A22B"/>
    <property type="match status" value="1"/>
</dbReference>
<evidence type="ECO:0000256" key="7">
    <source>
        <dbReference type="ARBA" id="ARBA00022753"/>
    </source>
</evidence>
<dbReference type="GO" id="GO:0010008">
    <property type="term" value="C:endosome membrane"/>
    <property type="evidence" value="ECO:0007669"/>
    <property type="project" value="UniProtKB-SubCell"/>
</dbReference>
<keyword evidence="6 14" id="KW-0732">Signal</keyword>
<evidence type="ECO:0000256" key="5">
    <source>
        <dbReference type="ARBA" id="ARBA00022692"/>
    </source>
</evidence>
<evidence type="ECO:0000256" key="2">
    <source>
        <dbReference type="ARBA" id="ARBA00004337"/>
    </source>
</evidence>
<evidence type="ECO:0000256" key="6">
    <source>
        <dbReference type="ARBA" id="ARBA00022729"/>
    </source>
</evidence>
<keyword evidence="17" id="KW-1185">Reference proteome</keyword>
<evidence type="ECO:0000256" key="11">
    <source>
        <dbReference type="ARBA" id="ARBA00023180"/>
    </source>
</evidence>
<evidence type="ECO:0000256" key="8">
    <source>
        <dbReference type="ARBA" id="ARBA00022801"/>
    </source>
</evidence>
<keyword evidence="7" id="KW-0967">Endosome</keyword>
<dbReference type="AlphaFoldDB" id="A0AAF1BAJ2"/>
<keyword evidence="4" id="KW-0645">Protease</keyword>
<feature type="chain" id="PRO_5042118552" description="PA domain-containing protein" evidence="14">
    <location>
        <begin position="23"/>
        <end position="542"/>
    </location>
</feature>
<feature type="transmembrane region" description="Helical" evidence="13">
    <location>
        <begin position="477"/>
        <end position="495"/>
    </location>
</feature>
<dbReference type="GO" id="GO:0098553">
    <property type="term" value="C:lumenal side of endoplasmic reticulum membrane"/>
    <property type="evidence" value="ECO:0007669"/>
    <property type="project" value="TreeGrafter"/>
</dbReference>
<feature type="compositionally biased region" description="Polar residues" evidence="12">
    <location>
        <begin position="510"/>
        <end position="520"/>
    </location>
</feature>
<dbReference type="Gene3D" id="3.50.30.30">
    <property type="match status" value="1"/>
</dbReference>
<feature type="domain" description="PA" evidence="15">
    <location>
        <begin position="88"/>
        <end position="156"/>
    </location>
</feature>
<dbReference type="PANTHER" id="PTHR12174">
    <property type="entry name" value="SIGNAL PEPTIDE PEPTIDASE"/>
    <property type="match status" value="1"/>
</dbReference>
<feature type="transmembrane region" description="Helical" evidence="13">
    <location>
        <begin position="298"/>
        <end position="324"/>
    </location>
</feature>